<dbReference type="EnsemblMetazoa" id="MESCA006088-RA">
    <property type="protein sequence ID" value="MESCA006088-PA"/>
    <property type="gene ID" value="MESCA006088"/>
</dbReference>
<dbReference type="InterPro" id="IPR017423">
    <property type="entry name" value="TRM6"/>
</dbReference>
<dbReference type="GO" id="GO:0031515">
    <property type="term" value="C:tRNA (m1A) methyltransferase complex"/>
    <property type="evidence" value="ECO:0007669"/>
    <property type="project" value="InterPro"/>
</dbReference>
<reference evidence="8" key="1">
    <citation type="submission" date="2013-02" db="EMBL/GenBank/DDBJ databases">
        <authorList>
            <person name="Hughes D."/>
        </authorList>
    </citation>
    <scope>NUCLEOTIDE SEQUENCE</scope>
    <source>
        <strain>Durham</strain>
        <strain evidence="8">NC isolate 2 -- Noor lab</strain>
    </source>
</reference>
<dbReference type="EMBL" id="CAQQ02197427">
    <property type="status" value="NOT_ANNOTATED_CDS"/>
    <property type="molecule type" value="Genomic_DNA"/>
</dbReference>
<evidence type="ECO:0000313" key="8">
    <source>
        <dbReference type="Proteomes" id="UP000015102"/>
    </source>
</evidence>
<keyword evidence="4" id="KW-0819">tRNA processing</keyword>
<evidence type="ECO:0000256" key="5">
    <source>
        <dbReference type="ARBA" id="ARBA00023242"/>
    </source>
</evidence>
<dbReference type="GO" id="GO:0005634">
    <property type="term" value="C:nucleus"/>
    <property type="evidence" value="ECO:0007669"/>
    <property type="project" value="UniProtKB-SubCell"/>
</dbReference>
<keyword evidence="8" id="KW-1185">Reference proteome</keyword>
<protein>
    <recommendedName>
        <fullName evidence="3">tRNA (adenine(58)-N(1))-methyltransferase non-catalytic subunit TRM6</fullName>
    </recommendedName>
    <alternativeName>
        <fullName evidence="6">tRNA(m1A58)-methyltransferase subunit TRM6</fullName>
    </alternativeName>
</protein>
<dbReference type="GO" id="GO:0030488">
    <property type="term" value="P:tRNA methylation"/>
    <property type="evidence" value="ECO:0007669"/>
    <property type="project" value="InterPro"/>
</dbReference>
<evidence type="ECO:0000256" key="3">
    <source>
        <dbReference type="ARBA" id="ARBA00021704"/>
    </source>
</evidence>
<evidence type="ECO:0000256" key="4">
    <source>
        <dbReference type="ARBA" id="ARBA00022694"/>
    </source>
</evidence>
<organism evidence="7 8">
    <name type="scientific">Megaselia scalaris</name>
    <name type="common">Humpbacked fly</name>
    <name type="synonym">Phora scalaris</name>
    <dbReference type="NCBI Taxonomy" id="36166"/>
    <lineage>
        <taxon>Eukaryota</taxon>
        <taxon>Metazoa</taxon>
        <taxon>Ecdysozoa</taxon>
        <taxon>Arthropoda</taxon>
        <taxon>Hexapoda</taxon>
        <taxon>Insecta</taxon>
        <taxon>Pterygota</taxon>
        <taxon>Neoptera</taxon>
        <taxon>Endopterygota</taxon>
        <taxon>Diptera</taxon>
        <taxon>Brachycera</taxon>
        <taxon>Muscomorpha</taxon>
        <taxon>Platypezoidea</taxon>
        <taxon>Phoridae</taxon>
        <taxon>Megaseliini</taxon>
        <taxon>Megaselia</taxon>
    </lineage>
</organism>
<dbReference type="AlphaFoldDB" id="T1GR17"/>
<name>T1GR17_MEGSC</name>
<evidence type="ECO:0000256" key="1">
    <source>
        <dbReference type="ARBA" id="ARBA00004123"/>
    </source>
</evidence>
<accession>T1GR17</accession>
<dbReference type="OMA" id="DHPLNIV"/>
<reference evidence="7" key="2">
    <citation type="submission" date="2015-06" db="UniProtKB">
        <authorList>
            <consortium name="EnsemblMetazoa"/>
        </authorList>
    </citation>
    <scope>IDENTIFICATION</scope>
</reference>
<dbReference type="Pfam" id="PF04189">
    <property type="entry name" value="Gcd10p"/>
    <property type="match status" value="1"/>
</dbReference>
<dbReference type="Proteomes" id="UP000015102">
    <property type="component" value="Unassembled WGS sequence"/>
</dbReference>
<sequence length="294" mass="33584">MIPKESRGRQRLTALEICSEKDMRDIKDLLEKAESGSDNRNIKDDGGSQKLGNEEILKLREDIADSSKIIETLVENSTSFNSKTVYSQEKYLKRKEKKYFEYVQIRQPTIRLLAEIFYRQDPDKIMGIRVDSLSQIISYSNVNSCGNFLLFESGTNGLLPAAFINAIGANTSGKLVHMHPGNVPQKQAIQALNLPEEQLDRCISVNIYSVLREYYQGAEEEEDTEESAAKKPKLEDDKSLKWKMDNKKACDLMKEKFDSLIVVSRDHPLNIVKELLQFMKPSRPVVVFNLSKEI</sequence>
<dbReference type="PANTHER" id="PTHR12945">
    <property type="entry name" value="TRANSLATION INITIATION FACTOR EIF3-RELATED"/>
    <property type="match status" value="1"/>
</dbReference>
<evidence type="ECO:0000313" key="7">
    <source>
        <dbReference type="EnsemblMetazoa" id="MESCA006088-PA"/>
    </source>
</evidence>
<dbReference type="PANTHER" id="PTHR12945:SF0">
    <property type="entry name" value="TRNA (ADENINE(58)-N(1))-METHYLTRANSFERASE NON-CATALYTIC SUBUNIT TRM6"/>
    <property type="match status" value="1"/>
</dbReference>
<comment type="subcellular location">
    <subcellularLocation>
        <location evidence="1">Nucleus</location>
    </subcellularLocation>
</comment>
<evidence type="ECO:0000256" key="6">
    <source>
        <dbReference type="ARBA" id="ARBA00032319"/>
    </source>
</evidence>
<dbReference type="HOGENOM" id="CLU_010916_0_2_1"/>
<evidence type="ECO:0000256" key="2">
    <source>
        <dbReference type="ARBA" id="ARBA00008320"/>
    </source>
</evidence>
<keyword evidence="5" id="KW-0539">Nucleus</keyword>
<dbReference type="STRING" id="36166.T1GR17"/>
<comment type="similarity">
    <text evidence="2">Belongs to the TRM6/GCD10 family.</text>
</comment>
<proteinExistence type="inferred from homology"/>